<dbReference type="Proteomes" id="UP001159427">
    <property type="component" value="Unassembled WGS sequence"/>
</dbReference>
<gene>
    <name evidence="2" type="ORF">PEVE_00038324</name>
</gene>
<protein>
    <submittedName>
        <fullName evidence="2">Uncharacterized protein</fullName>
    </submittedName>
</protein>
<accession>A0ABN8T467</accession>
<comment type="caution">
    <text evidence="2">The sequence shown here is derived from an EMBL/GenBank/DDBJ whole genome shotgun (WGS) entry which is preliminary data.</text>
</comment>
<evidence type="ECO:0000256" key="1">
    <source>
        <dbReference type="SAM" id="SignalP"/>
    </source>
</evidence>
<sequence>MDLRTFAVTTAIMFFMASCISPAPACIHLETTSDKCRNADIRINGKRYPRGSHGQINWPTYQTELFWKCGYTKERVGFERANRVDFYFASDTITWYIWRC</sequence>
<dbReference type="EMBL" id="CALNXI010006475">
    <property type="protein sequence ID" value="CAH3199094.1"/>
    <property type="molecule type" value="Genomic_DNA"/>
</dbReference>
<dbReference type="PROSITE" id="PS51257">
    <property type="entry name" value="PROKAR_LIPOPROTEIN"/>
    <property type="match status" value="1"/>
</dbReference>
<keyword evidence="1" id="KW-0732">Signal</keyword>
<evidence type="ECO:0000313" key="2">
    <source>
        <dbReference type="EMBL" id="CAH3199094.1"/>
    </source>
</evidence>
<keyword evidence="3" id="KW-1185">Reference proteome</keyword>
<feature type="signal peptide" evidence="1">
    <location>
        <begin position="1"/>
        <end position="25"/>
    </location>
</feature>
<feature type="chain" id="PRO_5045082772" evidence="1">
    <location>
        <begin position="26"/>
        <end position="100"/>
    </location>
</feature>
<organism evidence="2 3">
    <name type="scientific">Porites evermanni</name>
    <dbReference type="NCBI Taxonomy" id="104178"/>
    <lineage>
        <taxon>Eukaryota</taxon>
        <taxon>Metazoa</taxon>
        <taxon>Cnidaria</taxon>
        <taxon>Anthozoa</taxon>
        <taxon>Hexacorallia</taxon>
        <taxon>Scleractinia</taxon>
        <taxon>Fungiina</taxon>
        <taxon>Poritidae</taxon>
        <taxon>Porites</taxon>
    </lineage>
</organism>
<proteinExistence type="predicted"/>
<reference evidence="2 3" key="1">
    <citation type="submission" date="2022-05" db="EMBL/GenBank/DDBJ databases">
        <authorList>
            <consortium name="Genoscope - CEA"/>
            <person name="William W."/>
        </authorList>
    </citation>
    <scope>NUCLEOTIDE SEQUENCE [LARGE SCALE GENOMIC DNA]</scope>
</reference>
<name>A0ABN8T467_9CNID</name>
<evidence type="ECO:0000313" key="3">
    <source>
        <dbReference type="Proteomes" id="UP001159427"/>
    </source>
</evidence>